<name>A0ABY4X7B8_9SPHN</name>
<organism evidence="2 3">
    <name type="scientific">Sphingomonas morindae</name>
    <dbReference type="NCBI Taxonomy" id="1541170"/>
    <lineage>
        <taxon>Bacteria</taxon>
        <taxon>Pseudomonadati</taxon>
        <taxon>Pseudomonadota</taxon>
        <taxon>Alphaproteobacteria</taxon>
        <taxon>Sphingomonadales</taxon>
        <taxon>Sphingomonadaceae</taxon>
        <taxon>Sphingomonas</taxon>
    </lineage>
</organism>
<dbReference type="EMBL" id="CP084930">
    <property type="protein sequence ID" value="USI72754.1"/>
    <property type="molecule type" value="Genomic_DNA"/>
</dbReference>
<dbReference type="Proteomes" id="UP001056937">
    <property type="component" value="Chromosome 1"/>
</dbReference>
<accession>A0ABY4X7B8</accession>
<sequence length="169" mass="18757">MILRSLPAAALLALAGCAPHEPLPALHSPAPLFDPTRFFAGASRGEAELHILFHAPRAVRVESRGHWQDGTLFLLDQRIRAAGSPARDRQWRLRRTDARHFTGTLSDAAGPVRAEVDGNRLTIAFKMPHGLSARQYLYLAADGRSAENRMIVRKWGVTVATLDEHIRRD</sequence>
<protein>
    <submittedName>
        <fullName evidence="2">DUF3833 domain-containing protein</fullName>
    </submittedName>
</protein>
<reference evidence="2" key="1">
    <citation type="journal article" date="2022" name="Toxins">
        <title>Genomic Analysis of Sphingopyxis sp. USTB-05 for Biodegrading Cyanobacterial Hepatotoxins.</title>
        <authorList>
            <person name="Liu C."/>
            <person name="Xu Q."/>
            <person name="Zhao Z."/>
            <person name="Zhang H."/>
            <person name="Liu X."/>
            <person name="Yin C."/>
            <person name="Liu Y."/>
            <person name="Yan H."/>
        </authorList>
    </citation>
    <scope>NUCLEOTIDE SEQUENCE</scope>
    <source>
        <strain evidence="2">NBD5</strain>
    </source>
</reference>
<dbReference type="Pfam" id="PF12915">
    <property type="entry name" value="DUF3833"/>
    <property type="match status" value="1"/>
</dbReference>
<keyword evidence="1" id="KW-0732">Signal</keyword>
<evidence type="ECO:0000313" key="2">
    <source>
        <dbReference type="EMBL" id="USI72754.1"/>
    </source>
</evidence>
<dbReference type="PROSITE" id="PS51257">
    <property type="entry name" value="PROKAR_LIPOPROTEIN"/>
    <property type="match status" value="1"/>
</dbReference>
<proteinExistence type="predicted"/>
<evidence type="ECO:0000313" key="3">
    <source>
        <dbReference type="Proteomes" id="UP001056937"/>
    </source>
</evidence>
<feature type="signal peptide" evidence="1">
    <location>
        <begin position="1"/>
        <end position="20"/>
    </location>
</feature>
<dbReference type="InterPro" id="IPR024409">
    <property type="entry name" value="DUF3833"/>
</dbReference>
<dbReference type="RefSeq" id="WP_252166562.1">
    <property type="nucleotide sequence ID" value="NZ_CP084930.1"/>
</dbReference>
<keyword evidence="3" id="KW-1185">Reference proteome</keyword>
<gene>
    <name evidence="2" type="ORF">LHA26_16005</name>
</gene>
<feature type="chain" id="PRO_5047233418" evidence="1">
    <location>
        <begin position="21"/>
        <end position="169"/>
    </location>
</feature>
<evidence type="ECO:0000256" key="1">
    <source>
        <dbReference type="SAM" id="SignalP"/>
    </source>
</evidence>